<evidence type="ECO:0000256" key="5">
    <source>
        <dbReference type="ARBA" id="ARBA00022763"/>
    </source>
</evidence>
<name>A0ABZ2LBU3_9BACT</name>
<gene>
    <name evidence="18" type="ORF">LVJ94_09105</name>
</gene>
<feature type="domain" description="Formamidopyrimidine-DNA glycosylase catalytic" evidence="17">
    <location>
        <begin position="2"/>
        <end position="148"/>
    </location>
</feature>
<evidence type="ECO:0000256" key="2">
    <source>
        <dbReference type="ARBA" id="ARBA00001947"/>
    </source>
</evidence>
<evidence type="ECO:0000259" key="16">
    <source>
        <dbReference type="PROSITE" id="PS51066"/>
    </source>
</evidence>
<keyword evidence="13" id="KW-0326">Glycosidase</keyword>
<dbReference type="Gene3D" id="1.10.8.50">
    <property type="match status" value="1"/>
</dbReference>
<evidence type="ECO:0000256" key="11">
    <source>
        <dbReference type="ARBA" id="ARBA00023239"/>
    </source>
</evidence>
<keyword evidence="5" id="KW-0227">DNA damage</keyword>
<dbReference type="Pfam" id="PF01149">
    <property type="entry name" value="Fapy_DNA_glyco"/>
    <property type="match status" value="1"/>
</dbReference>
<evidence type="ECO:0000313" key="19">
    <source>
        <dbReference type="Proteomes" id="UP001374803"/>
    </source>
</evidence>
<dbReference type="EMBL" id="CP089983">
    <property type="protein sequence ID" value="WXB07393.1"/>
    <property type="molecule type" value="Genomic_DNA"/>
</dbReference>
<dbReference type="Gene3D" id="3.20.190.10">
    <property type="entry name" value="MutM-like, N-terminal"/>
    <property type="match status" value="1"/>
</dbReference>
<evidence type="ECO:0000256" key="10">
    <source>
        <dbReference type="ARBA" id="ARBA00023204"/>
    </source>
</evidence>
<accession>A0ABZ2LBU3</accession>
<feature type="domain" description="FPG-type" evidence="16">
    <location>
        <begin position="237"/>
        <end position="271"/>
    </location>
</feature>
<sequence>MPELPDVTLYIEAIAARVVGQPLRKIRLASPFVLRTVVPAPARFEGHPVTDVRRVGKRIVLGLRDGDTRLFAVIHLMIAGRFRFLPPAAKIPGKVGLAAFDFPNGTLVLTEVSKKKRASIHLVEGEAALRALDPGGLEVLTADLAAFRQALTRENHTLKRSLTDPHLFSGIGNAYSDEILHRAGLSPVRLTAHLTDEEIARLFEATTATLVDWTNRLRDEAAGKFPEKVTAFRPEMAVHGRYGQPCPVCGGRVQRIVYAENETNYCPRCQTGGKLLMDRSLSRLLKDDWPKTIDELEQRRADASASGSRSVAAASSAPDAKPKRRASPRRP</sequence>
<dbReference type="InterPro" id="IPR015886">
    <property type="entry name" value="H2TH_FPG"/>
</dbReference>
<comment type="catalytic activity">
    <reaction evidence="1">
        <text>Hydrolysis of DNA containing ring-opened 7-methylguanine residues, releasing 2,6-diamino-4-hydroxy-5-(N-methyl)formamidopyrimidine.</text>
        <dbReference type="EC" id="3.2.2.23"/>
    </reaction>
</comment>
<dbReference type="SUPFAM" id="SSF57716">
    <property type="entry name" value="Glucocorticoid receptor-like (DNA-binding domain)"/>
    <property type="match status" value="1"/>
</dbReference>
<dbReference type="PROSITE" id="PS51068">
    <property type="entry name" value="FPG_CAT"/>
    <property type="match status" value="1"/>
</dbReference>
<proteinExistence type="inferred from homology"/>
<dbReference type="RefSeq" id="WP_394837053.1">
    <property type="nucleotide sequence ID" value="NZ_CP089929.1"/>
</dbReference>
<dbReference type="CDD" id="cd08973">
    <property type="entry name" value="BaFpgNei_N_1"/>
    <property type="match status" value="1"/>
</dbReference>
<evidence type="ECO:0000256" key="9">
    <source>
        <dbReference type="ARBA" id="ARBA00023125"/>
    </source>
</evidence>
<evidence type="ECO:0000256" key="12">
    <source>
        <dbReference type="ARBA" id="ARBA00023268"/>
    </source>
</evidence>
<comment type="similarity">
    <text evidence="3">Belongs to the FPG family.</text>
</comment>
<evidence type="ECO:0000256" key="14">
    <source>
        <dbReference type="PROSITE-ProRule" id="PRU00391"/>
    </source>
</evidence>
<evidence type="ECO:0000256" key="3">
    <source>
        <dbReference type="ARBA" id="ARBA00009409"/>
    </source>
</evidence>
<keyword evidence="19" id="KW-1185">Reference proteome</keyword>
<evidence type="ECO:0000256" key="15">
    <source>
        <dbReference type="SAM" id="MobiDB-lite"/>
    </source>
</evidence>
<dbReference type="InterPro" id="IPR010979">
    <property type="entry name" value="Ribosomal_uS13-like_H2TH"/>
</dbReference>
<feature type="compositionally biased region" description="Low complexity" evidence="15">
    <location>
        <begin position="303"/>
        <end position="319"/>
    </location>
</feature>
<dbReference type="InterPro" id="IPR035937">
    <property type="entry name" value="FPG_N"/>
</dbReference>
<dbReference type="SMART" id="SM00898">
    <property type="entry name" value="Fapy_DNA_glyco"/>
    <property type="match status" value="1"/>
</dbReference>
<evidence type="ECO:0000256" key="4">
    <source>
        <dbReference type="ARBA" id="ARBA00022723"/>
    </source>
</evidence>
<dbReference type="PANTHER" id="PTHR22993:SF9">
    <property type="entry name" value="FORMAMIDOPYRIMIDINE-DNA GLYCOSYLASE"/>
    <property type="match status" value="1"/>
</dbReference>
<evidence type="ECO:0000256" key="1">
    <source>
        <dbReference type="ARBA" id="ARBA00001668"/>
    </source>
</evidence>
<keyword evidence="11" id="KW-0456">Lyase</keyword>
<evidence type="ECO:0000313" key="18">
    <source>
        <dbReference type="EMBL" id="WXB07393.1"/>
    </source>
</evidence>
<dbReference type="PANTHER" id="PTHR22993">
    <property type="entry name" value="FORMAMIDOPYRIMIDINE-DNA GLYCOSYLASE"/>
    <property type="match status" value="1"/>
</dbReference>
<evidence type="ECO:0000256" key="7">
    <source>
        <dbReference type="ARBA" id="ARBA00022801"/>
    </source>
</evidence>
<keyword evidence="8" id="KW-0862">Zinc</keyword>
<feature type="compositionally biased region" description="Basic residues" evidence="15">
    <location>
        <begin position="322"/>
        <end position="331"/>
    </location>
</feature>
<keyword evidence="10" id="KW-0234">DNA repair</keyword>
<dbReference type="InterPro" id="IPR000214">
    <property type="entry name" value="Znf_DNA_glyclase/AP_lyase"/>
</dbReference>
<keyword evidence="6 14" id="KW-0863">Zinc-finger</keyword>
<dbReference type="InterPro" id="IPR012319">
    <property type="entry name" value="FPG_cat"/>
</dbReference>
<keyword evidence="4" id="KW-0479">Metal-binding</keyword>
<keyword evidence="9" id="KW-0238">DNA-binding</keyword>
<keyword evidence="7" id="KW-0378">Hydrolase</keyword>
<reference evidence="18" key="1">
    <citation type="submission" date="2021-12" db="EMBL/GenBank/DDBJ databases">
        <title>Discovery of the Pendulisporaceae a myxobacterial family with distinct sporulation behavior and unique specialized metabolism.</title>
        <authorList>
            <person name="Garcia R."/>
            <person name="Popoff A."/>
            <person name="Bader C.D."/>
            <person name="Loehr J."/>
            <person name="Walesch S."/>
            <person name="Walt C."/>
            <person name="Boldt J."/>
            <person name="Bunk B."/>
            <person name="Haeckl F.J.F.P.J."/>
            <person name="Gunesch A.P."/>
            <person name="Birkelbach J."/>
            <person name="Nuebel U."/>
            <person name="Pietschmann T."/>
            <person name="Bach T."/>
            <person name="Mueller R."/>
        </authorList>
    </citation>
    <scope>NUCLEOTIDE SEQUENCE</scope>
    <source>
        <strain evidence="18">MSr11367</strain>
    </source>
</reference>
<dbReference type="SUPFAM" id="SSF81624">
    <property type="entry name" value="N-terminal domain of MutM-like DNA repair proteins"/>
    <property type="match status" value="1"/>
</dbReference>
<dbReference type="Proteomes" id="UP001374803">
    <property type="component" value="Chromosome"/>
</dbReference>
<dbReference type="PROSITE" id="PS51066">
    <property type="entry name" value="ZF_FPG_2"/>
    <property type="match status" value="1"/>
</dbReference>
<dbReference type="SMART" id="SM01232">
    <property type="entry name" value="H2TH"/>
    <property type="match status" value="1"/>
</dbReference>
<dbReference type="InterPro" id="IPR010663">
    <property type="entry name" value="Znf_FPG/IleRS"/>
</dbReference>
<dbReference type="SUPFAM" id="SSF46946">
    <property type="entry name" value="S13-like H2TH domain"/>
    <property type="match status" value="1"/>
</dbReference>
<feature type="region of interest" description="Disordered" evidence="15">
    <location>
        <begin position="296"/>
        <end position="331"/>
    </location>
</feature>
<keyword evidence="12" id="KW-0511">Multifunctional enzyme</keyword>
<comment type="cofactor">
    <cofactor evidence="2">
        <name>Zn(2+)</name>
        <dbReference type="ChEBI" id="CHEBI:29105"/>
    </cofactor>
</comment>
<protein>
    <submittedName>
        <fullName evidence="18">Formamidopyrimidine-DNA glycosylase</fullName>
    </submittedName>
</protein>
<dbReference type="Pfam" id="PF06827">
    <property type="entry name" value="zf-FPG_IleRS"/>
    <property type="match status" value="1"/>
</dbReference>
<dbReference type="Pfam" id="PF06831">
    <property type="entry name" value="H2TH"/>
    <property type="match status" value="1"/>
</dbReference>
<evidence type="ECO:0000256" key="13">
    <source>
        <dbReference type="ARBA" id="ARBA00023295"/>
    </source>
</evidence>
<organism evidence="18 19">
    <name type="scientific">Pendulispora rubella</name>
    <dbReference type="NCBI Taxonomy" id="2741070"/>
    <lineage>
        <taxon>Bacteria</taxon>
        <taxon>Pseudomonadati</taxon>
        <taxon>Myxococcota</taxon>
        <taxon>Myxococcia</taxon>
        <taxon>Myxococcales</taxon>
        <taxon>Sorangiineae</taxon>
        <taxon>Pendulisporaceae</taxon>
        <taxon>Pendulispora</taxon>
    </lineage>
</organism>
<evidence type="ECO:0000259" key="17">
    <source>
        <dbReference type="PROSITE" id="PS51068"/>
    </source>
</evidence>
<evidence type="ECO:0000256" key="8">
    <source>
        <dbReference type="ARBA" id="ARBA00022833"/>
    </source>
</evidence>
<evidence type="ECO:0000256" key="6">
    <source>
        <dbReference type="ARBA" id="ARBA00022771"/>
    </source>
</evidence>